<feature type="chain" id="PRO_5042164976" evidence="3">
    <location>
        <begin position="22"/>
        <end position="482"/>
    </location>
</feature>
<comment type="caution">
    <text evidence="4">The sequence shown here is derived from an EMBL/GenBank/DDBJ whole genome shotgun (WGS) entry which is preliminary data.</text>
</comment>
<protein>
    <submittedName>
        <fullName evidence="4">Uncharacterized protein</fullName>
    </submittedName>
</protein>
<name>A0AAE1UBJ4_9EUCA</name>
<keyword evidence="2" id="KW-1133">Transmembrane helix</keyword>
<sequence length="482" mass="54837">MYRTVFLVACVALMSPTPVTAQQCLSKKVINNECETYTLTSMTHNQKCRVFEASYTRFSFFLKPGPSFNFLEVVITKAYSSHTPTVKGKINSNKLSEPSEWYHIEMTEETIDHTHIYRLYVNGHQEYWVWFPANKASKIAFNIKGSPTYGPSCKPRPLPTTGRTPPPRTTKTTNPPTTTTDPNITENVTLAVISKGDNNKPLEEDNDPNYQAMSSLLLYSLGGLGVVLVVGIVVVVVLVTRCKKRSNKQRSINNKNNNNKKRTTQGTSDVKTEETSFQSLDNMRDTPQQLYPQFSQEHYPHSQQETHAYSPQQLYPQLPQEHYPHSQQETHAYSPQQLYPQLPEENHAYFPQHLHSHFPHNVGESTEDPIYEEVDEVWERRTEGDLGRVSPHDSINSLYESSDNFNTIYQEGGRKYEEGAENFDRQRVSDHESINSLYMTSHQLDFMYIQGVGGGGGGVSDGRRGSVHDSENSLYMSYDALQ</sequence>
<evidence type="ECO:0000256" key="1">
    <source>
        <dbReference type="SAM" id="MobiDB-lite"/>
    </source>
</evidence>
<keyword evidence="2" id="KW-0472">Membrane</keyword>
<gene>
    <name evidence="4" type="ORF">Pmani_011477</name>
</gene>
<proteinExistence type="predicted"/>
<accession>A0AAE1UBJ4</accession>
<feature type="compositionally biased region" description="Polar residues" evidence="1">
    <location>
        <begin position="264"/>
        <end position="284"/>
    </location>
</feature>
<feature type="compositionally biased region" description="Pro residues" evidence="1">
    <location>
        <begin position="154"/>
        <end position="168"/>
    </location>
</feature>
<keyword evidence="3" id="KW-0732">Signal</keyword>
<feature type="compositionally biased region" description="Low complexity" evidence="1">
    <location>
        <begin position="169"/>
        <end position="185"/>
    </location>
</feature>
<evidence type="ECO:0000256" key="2">
    <source>
        <dbReference type="SAM" id="Phobius"/>
    </source>
</evidence>
<evidence type="ECO:0000313" key="5">
    <source>
        <dbReference type="Proteomes" id="UP001292094"/>
    </source>
</evidence>
<keyword evidence="5" id="KW-1185">Reference proteome</keyword>
<organism evidence="4 5">
    <name type="scientific">Petrolisthes manimaculis</name>
    <dbReference type="NCBI Taxonomy" id="1843537"/>
    <lineage>
        <taxon>Eukaryota</taxon>
        <taxon>Metazoa</taxon>
        <taxon>Ecdysozoa</taxon>
        <taxon>Arthropoda</taxon>
        <taxon>Crustacea</taxon>
        <taxon>Multicrustacea</taxon>
        <taxon>Malacostraca</taxon>
        <taxon>Eumalacostraca</taxon>
        <taxon>Eucarida</taxon>
        <taxon>Decapoda</taxon>
        <taxon>Pleocyemata</taxon>
        <taxon>Anomura</taxon>
        <taxon>Galatheoidea</taxon>
        <taxon>Porcellanidae</taxon>
        <taxon>Petrolisthes</taxon>
    </lineage>
</organism>
<evidence type="ECO:0000256" key="3">
    <source>
        <dbReference type="SAM" id="SignalP"/>
    </source>
</evidence>
<dbReference type="Proteomes" id="UP001292094">
    <property type="component" value="Unassembled WGS sequence"/>
</dbReference>
<feature type="signal peptide" evidence="3">
    <location>
        <begin position="1"/>
        <end position="21"/>
    </location>
</feature>
<dbReference type="EMBL" id="JAWZYT010000919">
    <property type="protein sequence ID" value="KAK4317477.1"/>
    <property type="molecule type" value="Genomic_DNA"/>
</dbReference>
<feature type="region of interest" description="Disordered" evidence="1">
    <location>
        <begin position="150"/>
        <end position="185"/>
    </location>
</feature>
<dbReference type="AlphaFoldDB" id="A0AAE1UBJ4"/>
<evidence type="ECO:0000313" key="4">
    <source>
        <dbReference type="EMBL" id="KAK4317477.1"/>
    </source>
</evidence>
<feature type="region of interest" description="Disordered" evidence="1">
    <location>
        <begin position="248"/>
        <end position="284"/>
    </location>
</feature>
<feature type="transmembrane region" description="Helical" evidence="2">
    <location>
        <begin position="216"/>
        <end position="240"/>
    </location>
</feature>
<keyword evidence="2" id="KW-0812">Transmembrane</keyword>
<reference evidence="4" key="1">
    <citation type="submission" date="2023-11" db="EMBL/GenBank/DDBJ databases">
        <title>Genome assemblies of two species of porcelain crab, Petrolisthes cinctipes and Petrolisthes manimaculis (Anomura: Porcellanidae).</title>
        <authorList>
            <person name="Angst P."/>
        </authorList>
    </citation>
    <scope>NUCLEOTIDE SEQUENCE</scope>
    <source>
        <strain evidence="4">PB745_02</strain>
        <tissue evidence="4">Gill</tissue>
    </source>
</reference>